<keyword evidence="2" id="KW-0732">Signal</keyword>
<comment type="subcellular location">
    <subcellularLocation>
        <location evidence="1">Cell envelope</location>
    </subcellularLocation>
</comment>
<dbReference type="PANTHER" id="PTHR31018:SF3">
    <property type="entry name" value="RECEPTOR PROTEIN-TYROSINE KINASE"/>
    <property type="match status" value="1"/>
</dbReference>
<dbReference type="SUPFAM" id="SSF52058">
    <property type="entry name" value="L domain-like"/>
    <property type="match status" value="1"/>
</dbReference>
<dbReference type="InterPro" id="IPR051648">
    <property type="entry name" value="CWI-Assembly_Regulator"/>
</dbReference>
<evidence type="ECO:0000256" key="1">
    <source>
        <dbReference type="ARBA" id="ARBA00004196"/>
    </source>
</evidence>
<accession>A0A7S2Z6J4</accession>
<dbReference type="PANTHER" id="PTHR31018">
    <property type="entry name" value="SPORULATION-SPECIFIC PROTEIN-RELATED"/>
    <property type="match status" value="1"/>
</dbReference>
<dbReference type="AlphaFoldDB" id="A0A7S2Z6J4"/>
<dbReference type="EMBL" id="HBHU01011734">
    <property type="protein sequence ID" value="CAE0025902.1"/>
    <property type="molecule type" value="Transcribed_RNA"/>
</dbReference>
<evidence type="ECO:0000313" key="4">
    <source>
        <dbReference type="EMBL" id="CAE0025902.1"/>
    </source>
</evidence>
<reference evidence="4" key="1">
    <citation type="submission" date="2021-01" db="EMBL/GenBank/DDBJ databases">
        <authorList>
            <person name="Corre E."/>
            <person name="Pelletier E."/>
            <person name="Niang G."/>
            <person name="Scheremetjew M."/>
            <person name="Finn R."/>
            <person name="Kale V."/>
            <person name="Holt S."/>
            <person name="Cochrane G."/>
            <person name="Meng A."/>
            <person name="Brown T."/>
            <person name="Cohen L."/>
        </authorList>
    </citation>
    <scope>NUCLEOTIDE SEQUENCE</scope>
    <source>
        <strain evidence="4">RCC856</strain>
    </source>
</reference>
<evidence type="ECO:0000256" key="3">
    <source>
        <dbReference type="ARBA" id="ARBA00023180"/>
    </source>
</evidence>
<proteinExistence type="predicted"/>
<organism evidence="4">
    <name type="scientific">Chloropicon laureae</name>
    <dbReference type="NCBI Taxonomy" id="464258"/>
    <lineage>
        <taxon>Eukaryota</taxon>
        <taxon>Viridiplantae</taxon>
        <taxon>Chlorophyta</taxon>
        <taxon>Chloropicophyceae</taxon>
        <taxon>Chloropicales</taxon>
        <taxon>Chloropicaceae</taxon>
        <taxon>Chloropicon</taxon>
    </lineage>
</organism>
<protein>
    <submittedName>
        <fullName evidence="4">Uncharacterized protein</fullName>
    </submittedName>
</protein>
<name>A0A7S2Z6J4_9CHLO</name>
<keyword evidence="3" id="KW-0325">Glycoprotein</keyword>
<gene>
    <name evidence="4" type="ORF">CLAU1311_LOCUS7657</name>
</gene>
<evidence type="ECO:0000256" key="2">
    <source>
        <dbReference type="ARBA" id="ARBA00022729"/>
    </source>
</evidence>
<sequence>MEAEQLNGLLLDDAAVEALGRAVRANGGIYRGSLVIGGANVTTLAPLAGLREVRGSLQLMRTAVPTLRGVESLAAIGGDLEISGCDALETLEGLQGLHAVGFDVEIWYNEGLRDISPLLNLESIGGRLEVRRNKELDSLQGLGSVKRIGEGLVINSENLTDVGFLGSLERVEGDGETFSKNNGGPTHYDIKENGNSALQVELGRALPHPLVFIPDGADVAPGPDLARIALASIAVGQLVVSAVPSSPQRSVLLPVDPSVATLVHVARVPLVAVAPPRGPVTVVAHPLVAVEGGADLAVGVDVAGVAQTIPAKRFGPVLAIPSSAVLATRVDEGDSRVAPLVNKAIVVVAGVRRLYPRQGI</sequence>